<name>C0ZKF8_BREBN</name>
<organism evidence="2 3">
    <name type="scientific">Brevibacillus brevis (strain 47 / JCM 6285 / NBRC 100599)</name>
    <dbReference type="NCBI Taxonomy" id="358681"/>
    <lineage>
        <taxon>Bacteria</taxon>
        <taxon>Bacillati</taxon>
        <taxon>Bacillota</taxon>
        <taxon>Bacilli</taxon>
        <taxon>Bacillales</taxon>
        <taxon>Paenibacillaceae</taxon>
        <taxon>Brevibacillus</taxon>
    </lineage>
</organism>
<dbReference type="RefSeq" id="WP_012684374.1">
    <property type="nucleotide sequence ID" value="NC_012491.1"/>
</dbReference>
<evidence type="ECO:0000313" key="3">
    <source>
        <dbReference type="Proteomes" id="UP000001877"/>
    </source>
</evidence>
<evidence type="ECO:0000313" key="2">
    <source>
        <dbReference type="EMBL" id="BAH41609.1"/>
    </source>
</evidence>
<keyword evidence="3" id="KW-1185">Reference proteome</keyword>
<dbReference type="Gene3D" id="2.60.120.260">
    <property type="entry name" value="Galactose-binding domain-like"/>
    <property type="match status" value="3"/>
</dbReference>
<proteinExistence type="predicted"/>
<dbReference type="InterPro" id="IPR008979">
    <property type="entry name" value="Galactose-bd-like_sf"/>
</dbReference>
<dbReference type="HOGENOM" id="CLU_330297_0_0_9"/>
<dbReference type="SUPFAM" id="SSF49785">
    <property type="entry name" value="Galactose-binding domain-like"/>
    <property type="match status" value="1"/>
</dbReference>
<dbReference type="EMBL" id="AP008955">
    <property type="protein sequence ID" value="BAH41609.1"/>
    <property type="molecule type" value="Genomic_DNA"/>
</dbReference>
<gene>
    <name evidence="2" type="ordered locus">BBR47_06320</name>
</gene>
<dbReference type="KEGG" id="bbe:BBR47_06320"/>
<dbReference type="PROSITE" id="PS50022">
    <property type="entry name" value="FA58C_3"/>
    <property type="match status" value="1"/>
</dbReference>
<reference evidence="2 3" key="1">
    <citation type="submission" date="2005-03" db="EMBL/GenBank/DDBJ databases">
        <title>Brevibacillus brevis strain 47, complete genome.</title>
        <authorList>
            <person name="Hosoyama A."/>
            <person name="Yamada R."/>
            <person name="Hongo Y."/>
            <person name="Terui Y."/>
            <person name="Ankai A."/>
            <person name="Masuyama W."/>
            <person name="Sekiguchi M."/>
            <person name="Takeda T."/>
            <person name="Asano K."/>
            <person name="Ohji S."/>
            <person name="Ichikawa N."/>
            <person name="Narita S."/>
            <person name="Aoki N."/>
            <person name="Miura H."/>
            <person name="Matsushita S."/>
            <person name="Sekigawa T."/>
            <person name="Yamagata H."/>
            <person name="Yoshikawa H."/>
            <person name="Udaka S."/>
            <person name="Tanikawa S."/>
            <person name="Fujita N."/>
        </authorList>
    </citation>
    <scope>NUCLEOTIDE SEQUENCE [LARGE SCALE GENOMIC DNA]</scope>
    <source>
        <strain evidence="3">47 / JCM 6285 / NBRC 100599</strain>
    </source>
</reference>
<evidence type="ECO:0000259" key="1">
    <source>
        <dbReference type="PROSITE" id="PS50022"/>
    </source>
</evidence>
<dbReference type="AlphaFoldDB" id="C0ZKF8"/>
<feature type="domain" description="F5/8 type C" evidence="1">
    <location>
        <begin position="388"/>
        <end position="515"/>
    </location>
</feature>
<protein>
    <recommendedName>
        <fullName evidence="1">F5/8 type C domain-containing protein</fullName>
    </recommendedName>
</protein>
<dbReference type="eggNOG" id="COG5492">
    <property type="taxonomic scope" value="Bacteria"/>
</dbReference>
<sequence>MATVGDQLAAPESGWKRYDNTYPSIAYNGTWTKRTGYAGSYELTDTYTSTAGDTATFDFVGTKIRIISFFWNNFTAYAKITIDGVAHTFSERSAANTPQVIVFEKIGLSEGKHRVELKLNSGTDYLGIDAIDIDDTGSIEFPIGVQLTAPAQGWKRYDDGDPSIKYLGTFVRESNQSFYGGASNYATSADFKIKFNFIGTKIRIIGNMYQNKFTNVPITIDGTTEAFSQYGDLKFQALLYEKKGLDNKKHTVEITLPSYSGSIGFDPNNMNVKNIQIDAIDIDADGRILHPDEVVDVKDLTVGKRIRFNYLAPAGAFGSISIGKEMAGLLPNVPATSANGDGYFIMYGTNHKGDKLLMADRNIQTISWDSLNTAGIASGSGLPIKNLHTIPGLSGYSSAVCKVSASTEYDTASYHAWKAFDGSESTYWTSTAATETTEEILKIEYSTPTRITSYYLYTIYSPKKWFFEASNDGTSWDILHNGNEVSSWHGLKKTFSFKNDKAYTQYRIRVSERYVWNGLYYVGFYTAQLFTSSDREITLRLPTGGVNASDKDNEWDKYMTDDQIWNNVNHGSWTSTTDQSNSKARVIRGYNGLQNWTSGSTDLTTPGRGFRPVLLIESINNNRFLILDGTDVKTYTSSGWETVGTAPPTDEMFLNKGMLGLSTCAPYLKDLTDKSNLKILVSKPKREPTVAHLTGVPVPKIVKMKNDTSFLGVAKINSLTLSGTEKGVLRVAISTDSGTTWEAKQKNGSWTKVDVTNLSDFKAGAMTIDNFNSISEWDEKIGQARNLRCAFYFEQSSSTDETSLDSLTMDVDLLDSWDMAMPGVDYKYGYNRNSNLRVLLLSDGDYKINVGFGGSSGSTITEVDGGTF</sequence>
<accession>C0ZKF8</accession>
<dbReference type="STRING" id="358681.BBR47_06320"/>
<dbReference type="Proteomes" id="UP000001877">
    <property type="component" value="Chromosome"/>
</dbReference>
<dbReference type="InterPro" id="IPR000421">
    <property type="entry name" value="FA58C"/>
</dbReference>